<feature type="chain" id="PRO_5028973506" evidence="1">
    <location>
        <begin position="25"/>
        <end position="153"/>
    </location>
</feature>
<keyword evidence="2" id="KW-1185">Reference proteome</keyword>
<protein>
    <submittedName>
        <fullName evidence="3">Uncharacterized protein LOC115213199</fullName>
    </submittedName>
</protein>
<dbReference type="RefSeq" id="XP_036359704.1">
    <property type="nucleotide sequence ID" value="XM_036503811.1"/>
</dbReference>
<dbReference type="Proteomes" id="UP000515154">
    <property type="component" value="Linkage group LG6"/>
</dbReference>
<gene>
    <name evidence="3" type="primary">LOC115213199</name>
</gene>
<accession>A0A7E6EWF4</accession>
<keyword evidence="1" id="KW-0732">Signal</keyword>
<dbReference type="AlphaFoldDB" id="A0A7E6EWF4"/>
<dbReference type="CDD" id="cd00117">
    <property type="entry name" value="TFP"/>
    <property type="match status" value="1"/>
</dbReference>
<evidence type="ECO:0000256" key="1">
    <source>
        <dbReference type="SAM" id="SignalP"/>
    </source>
</evidence>
<evidence type="ECO:0000313" key="3">
    <source>
        <dbReference type="RefSeq" id="XP_036359704.1"/>
    </source>
</evidence>
<proteinExistence type="predicted"/>
<feature type="signal peptide" evidence="1">
    <location>
        <begin position="1"/>
        <end position="24"/>
    </location>
</feature>
<evidence type="ECO:0000313" key="2">
    <source>
        <dbReference type="Proteomes" id="UP000515154"/>
    </source>
</evidence>
<reference evidence="3" key="1">
    <citation type="submission" date="2025-08" db="UniProtKB">
        <authorList>
            <consortium name="RefSeq"/>
        </authorList>
    </citation>
    <scope>IDENTIFICATION</scope>
</reference>
<sequence length="153" mass="17163">MFVSNSCSVPIHLIVLVAISAANSQSLTPNKTLMHSCYACSTAFKKYWQSSDPCLRGSKTLPIQQCTIQQHHCQVKTSSMFKRITKITRECIDSCIPGCKRYLFGVLKVDCTMCCNATNCNYGNNGERLRIPVTHILCVVIVSMVTNYRMLRT</sequence>
<name>A0A7E6EWF4_9MOLL</name>
<organism evidence="2 3">
    <name type="scientific">Octopus sinensis</name>
    <name type="common">East Asian common octopus</name>
    <dbReference type="NCBI Taxonomy" id="2607531"/>
    <lineage>
        <taxon>Eukaryota</taxon>
        <taxon>Metazoa</taxon>
        <taxon>Spiralia</taxon>
        <taxon>Lophotrochozoa</taxon>
        <taxon>Mollusca</taxon>
        <taxon>Cephalopoda</taxon>
        <taxon>Coleoidea</taxon>
        <taxon>Octopodiformes</taxon>
        <taxon>Octopoda</taxon>
        <taxon>Incirrata</taxon>
        <taxon>Octopodidae</taxon>
        <taxon>Octopus</taxon>
    </lineage>
</organism>
<dbReference type="KEGG" id="osn:115213199"/>